<reference evidence="1" key="1">
    <citation type="submission" date="2020-08" db="EMBL/GenBank/DDBJ databases">
        <title>Plant Genome Project.</title>
        <authorList>
            <person name="Zhang R.-G."/>
        </authorList>
    </citation>
    <scope>NUCLEOTIDE SEQUENCE</scope>
    <source>
        <strain evidence="1">WSP0</strain>
        <tissue evidence="1">Leaf</tissue>
    </source>
</reference>
<dbReference type="GO" id="GO:0005684">
    <property type="term" value="C:U2-type spliceosomal complex"/>
    <property type="evidence" value="ECO:0007669"/>
    <property type="project" value="TreeGrafter"/>
</dbReference>
<dbReference type="Proteomes" id="UP000823749">
    <property type="component" value="Chromosome 12"/>
</dbReference>
<protein>
    <submittedName>
        <fullName evidence="1">Uncharacterized protein</fullName>
    </submittedName>
</protein>
<evidence type="ECO:0000313" key="1">
    <source>
        <dbReference type="EMBL" id="KAG5522484.1"/>
    </source>
</evidence>
<sequence length="219" mass="24665">MSGEEESIEQVAAARQERLRALKAAQDLLSAPENESIEQADDMADANDEEKIAPYNRQKGVDNSSNLLNRQTAFNHSIVAGTADSFKPVTVRMHGNLNMKFRNYLPHDKQLQEGKLAAPVLPKFEDPVAILPVPEEKKEDPFVNIAPKKPNWDLRRDVQKKLDKLEKRTQKAMFQLMGLHCGLRNSPGPPGDLQPCFTCGDLQRVYSWRSPTCLLMEIS</sequence>
<gene>
    <name evidence="1" type="ORF">RHGRI_034606</name>
</gene>
<comment type="caution">
    <text evidence="1">The sequence shown here is derived from an EMBL/GenBank/DDBJ whole genome shotgun (WGS) entry which is preliminary data.</text>
</comment>
<dbReference type="EMBL" id="JACTNZ010000012">
    <property type="protein sequence ID" value="KAG5522484.1"/>
    <property type="molecule type" value="Genomic_DNA"/>
</dbReference>
<name>A0AAV6I6W2_9ERIC</name>
<dbReference type="PANTHER" id="PTHR31551">
    <property type="entry name" value="PRE-MRNA-SPLICING FACTOR CWF18"/>
    <property type="match status" value="1"/>
</dbReference>
<keyword evidence="2" id="KW-1185">Reference proteome</keyword>
<dbReference type="InterPro" id="IPR013169">
    <property type="entry name" value="mRNA_splic_Cwf18-like"/>
</dbReference>
<accession>A0AAV6I6W2</accession>
<dbReference type="AlphaFoldDB" id="A0AAV6I6W2"/>
<proteinExistence type="predicted"/>
<dbReference type="PANTHER" id="PTHR31551:SF1">
    <property type="entry name" value="COILED-COIL DOMAIN-CONTAINING PROTEIN 12"/>
    <property type="match status" value="1"/>
</dbReference>
<organism evidence="1 2">
    <name type="scientific">Rhododendron griersonianum</name>
    <dbReference type="NCBI Taxonomy" id="479676"/>
    <lineage>
        <taxon>Eukaryota</taxon>
        <taxon>Viridiplantae</taxon>
        <taxon>Streptophyta</taxon>
        <taxon>Embryophyta</taxon>
        <taxon>Tracheophyta</taxon>
        <taxon>Spermatophyta</taxon>
        <taxon>Magnoliopsida</taxon>
        <taxon>eudicotyledons</taxon>
        <taxon>Gunneridae</taxon>
        <taxon>Pentapetalae</taxon>
        <taxon>asterids</taxon>
        <taxon>Ericales</taxon>
        <taxon>Ericaceae</taxon>
        <taxon>Ericoideae</taxon>
        <taxon>Rhodoreae</taxon>
        <taxon>Rhododendron</taxon>
    </lineage>
</organism>
<evidence type="ECO:0000313" key="2">
    <source>
        <dbReference type="Proteomes" id="UP000823749"/>
    </source>
</evidence>
<dbReference type="GO" id="GO:0071014">
    <property type="term" value="C:post-mRNA release spliceosomal complex"/>
    <property type="evidence" value="ECO:0007669"/>
    <property type="project" value="TreeGrafter"/>
</dbReference>
<dbReference type="Pfam" id="PF08315">
    <property type="entry name" value="cwf18"/>
    <property type="match status" value="1"/>
</dbReference>